<keyword evidence="10 11" id="KW-0407">Ion channel</keyword>
<evidence type="ECO:0000313" key="14">
    <source>
        <dbReference type="RefSeq" id="XP_065665868.1"/>
    </source>
</evidence>
<keyword evidence="5" id="KW-1133">Transmembrane helix</keyword>
<keyword evidence="12" id="KW-1185">Reference proteome</keyword>
<evidence type="ECO:0000256" key="10">
    <source>
        <dbReference type="ARBA" id="ARBA00023303"/>
    </source>
</evidence>
<sequence length="475" mass="55215">MLNFKDIAQITVEAIQETSEATNKDEKNMQTIQDLRNKKIREHISYMIDNSSFHGLSYIFDKRHSVRRTIWFFITITAFAYAMQKVYESTMNYFSYPFYTVRMRMYVNQIDFPAISFCNLNDIKFSAMNGTVVDDAVVTQNHEANITGEEYRSYNQAARHGLNEMLVDCDFDGKKCSHKNFTEFSWMQGESCFTFNSGKLPHSLLKVKGAGINRSLKLTINVQHYDYYRDKMDSGIRLILHGQDETPVKMSGLTVPPGFTTYIQIEKKTIINLEAPYKTKCGSVKLKYFDSYSMHTCWLEQLTDYVYKTCNCKDYFMPGDIPICSFDLLYNCAWPEWETFDKQKLYQCPLPCKIDSYEVSLSRALFPTGLYASSLANDLRKYQQVPIPLKSKTDELIFMRENLLRLVIYYDDLAYELVEQKPSYNTLLWLGDVGGQIGLFIGAGVMSYFEFIDCLAMVIYTRFFEKFSLKNPSTV</sequence>
<dbReference type="RefSeq" id="XP_065665868.1">
    <property type="nucleotide sequence ID" value="XM_065809796.1"/>
</dbReference>
<evidence type="ECO:0000256" key="6">
    <source>
        <dbReference type="ARBA" id="ARBA00023053"/>
    </source>
</evidence>
<reference evidence="13 14" key="1">
    <citation type="submission" date="2025-05" db="UniProtKB">
        <authorList>
            <consortium name="RefSeq"/>
        </authorList>
    </citation>
    <scope>IDENTIFICATION</scope>
</reference>
<name>A0ABM4CVA9_HYDVU</name>
<accession>A0ABM4CVA9</accession>
<evidence type="ECO:0000256" key="2">
    <source>
        <dbReference type="ARBA" id="ARBA00022448"/>
    </source>
</evidence>
<dbReference type="RefSeq" id="XP_065665867.1">
    <property type="nucleotide sequence ID" value="XM_065809795.1"/>
</dbReference>
<dbReference type="InterPro" id="IPR001873">
    <property type="entry name" value="ENaC"/>
</dbReference>
<evidence type="ECO:0000313" key="13">
    <source>
        <dbReference type="RefSeq" id="XP_065665867.1"/>
    </source>
</evidence>
<dbReference type="PANTHER" id="PTHR11690">
    <property type="entry name" value="AMILORIDE-SENSITIVE SODIUM CHANNEL-RELATED"/>
    <property type="match status" value="1"/>
</dbReference>
<dbReference type="PRINTS" id="PR01078">
    <property type="entry name" value="AMINACHANNEL"/>
</dbReference>
<keyword evidence="9 11" id="KW-0739">Sodium transport</keyword>
<comment type="subcellular location">
    <subcellularLocation>
        <location evidence="1">Membrane</location>
        <topology evidence="1">Multi-pass membrane protein</topology>
    </subcellularLocation>
</comment>
<gene>
    <name evidence="13 14 15 16" type="primary">LOC100197902</name>
</gene>
<dbReference type="RefSeq" id="XP_065665870.1">
    <property type="nucleotide sequence ID" value="XM_065809798.1"/>
</dbReference>
<dbReference type="Gene3D" id="2.60.470.10">
    <property type="entry name" value="Acid-sensing ion channels like domains"/>
    <property type="match status" value="1"/>
</dbReference>
<evidence type="ECO:0000256" key="3">
    <source>
        <dbReference type="ARBA" id="ARBA00022461"/>
    </source>
</evidence>
<dbReference type="Proteomes" id="UP001652625">
    <property type="component" value="Chromosome 11"/>
</dbReference>
<evidence type="ECO:0000256" key="7">
    <source>
        <dbReference type="ARBA" id="ARBA00023065"/>
    </source>
</evidence>
<keyword evidence="7 11" id="KW-0406">Ion transport</keyword>
<evidence type="ECO:0000256" key="5">
    <source>
        <dbReference type="ARBA" id="ARBA00022989"/>
    </source>
</evidence>
<evidence type="ECO:0000313" key="12">
    <source>
        <dbReference type="Proteomes" id="UP001652625"/>
    </source>
</evidence>
<evidence type="ECO:0000256" key="8">
    <source>
        <dbReference type="ARBA" id="ARBA00023136"/>
    </source>
</evidence>
<evidence type="ECO:0000256" key="9">
    <source>
        <dbReference type="ARBA" id="ARBA00023201"/>
    </source>
</evidence>
<dbReference type="RefSeq" id="XP_065665869.1">
    <property type="nucleotide sequence ID" value="XM_065809797.1"/>
</dbReference>
<dbReference type="PANTHER" id="PTHR11690:SF300">
    <property type="entry name" value="PICKPOCKET PROTEIN 19"/>
    <property type="match status" value="1"/>
</dbReference>
<organism evidence="12 16">
    <name type="scientific">Hydra vulgaris</name>
    <name type="common">Hydra</name>
    <name type="synonym">Hydra attenuata</name>
    <dbReference type="NCBI Taxonomy" id="6087"/>
    <lineage>
        <taxon>Eukaryota</taxon>
        <taxon>Metazoa</taxon>
        <taxon>Cnidaria</taxon>
        <taxon>Hydrozoa</taxon>
        <taxon>Hydroidolina</taxon>
        <taxon>Anthoathecata</taxon>
        <taxon>Aplanulata</taxon>
        <taxon>Hydridae</taxon>
        <taxon>Hydra</taxon>
    </lineage>
</organism>
<evidence type="ECO:0000256" key="4">
    <source>
        <dbReference type="ARBA" id="ARBA00022692"/>
    </source>
</evidence>
<comment type="similarity">
    <text evidence="11">Belongs to the amiloride-sensitive sodium channel (TC 1.A.6) family.</text>
</comment>
<keyword evidence="3 11" id="KW-0894">Sodium channel</keyword>
<dbReference type="Gene3D" id="1.10.287.770">
    <property type="entry name" value="YojJ-like"/>
    <property type="match status" value="1"/>
</dbReference>
<proteinExistence type="inferred from homology"/>
<evidence type="ECO:0000313" key="15">
    <source>
        <dbReference type="RefSeq" id="XP_065665869.1"/>
    </source>
</evidence>
<evidence type="ECO:0000256" key="1">
    <source>
        <dbReference type="ARBA" id="ARBA00004141"/>
    </source>
</evidence>
<dbReference type="GeneID" id="100197902"/>
<dbReference type="Pfam" id="PF00858">
    <property type="entry name" value="ASC"/>
    <property type="match status" value="2"/>
</dbReference>
<keyword evidence="2 11" id="KW-0813">Transport</keyword>
<keyword evidence="4 11" id="KW-0812">Transmembrane</keyword>
<evidence type="ECO:0000313" key="16">
    <source>
        <dbReference type="RefSeq" id="XP_065665870.1"/>
    </source>
</evidence>
<protein>
    <submittedName>
        <fullName evidence="13 14">Acid-sensing ion channel 1-like isoform X2</fullName>
    </submittedName>
</protein>
<evidence type="ECO:0000256" key="11">
    <source>
        <dbReference type="RuleBase" id="RU000679"/>
    </source>
</evidence>
<keyword evidence="8" id="KW-0472">Membrane</keyword>
<keyword evidence="6" id="KW-0915">Sodium</keyword>